<feature type="domain" description="HTH cro/C1-type" evidence="1">
    <location>
        <begin position="6"/>
        <end position="42"/>
    </location>
</feature>
<dbReference type="Pfam" id="PF01381">
    <property type="entry name" value="HTH_3"/>
    <property type="match status" value="1"/>
</dbReference>
<name>A0A2M7UE75_9BACT</name>
<dbReference type="GO" id="GO:0003677">
    <property type="term" value="F:DNA binding"/>
    <property type="evidence" value="ECO:0007669"/>
    <property type="project" value="InterPro"/>
</dbReference>
<dbReference type="PROSITE" id="PS50943">
    <property type="entry name" value="HTH_CROC1"/>
    <property type="match status" value="1"/>
</dbReference>
<feature type="non-terminal residue" evidence="2">
    <location>
        <position position="42"/>
    </location>
</feature>
<dbReference type="EMBL" id="PFOG01000162">
    <property type="protein sequence ID" value="PIZ69469.1"/>
    <property type="molecule type" value="Genomic_DNA"/>
</dbReference>
<dbReference type="InterPro" id="IPR010982">
    <property type="entry name" value="Lambda_DNA-bd_dom_sf"/>
</dbReference>
<protein>
    <submittedName>
        <fullName evidence="2">XRE family transcriptional regulator</fullName>
    </submittedName>
</protein>
<dbReference type="Proteomes" id="UP000229805">
    <property type="component" value="Unassembled WGS sequence"/>
</dbReference>
<evidence type="ECO:0000313" key="2">
    <source>
        <dbReference type="EMBL" id="PIZ69469.1"/>
    </source>
</evidence>
<sequence length="42" mass="4878">MLGKFILEQRKKHSLTQEFLASEIGVSRPTYVQIEQGERDLT</sequence>
<evidence type="ECO:0000259" key="1">
    <source>
        <dbReference type="PROSITE" id="PS50943"/>
    </source>
</evidence>
<proteinExistence type="predicted"/>
<gene>
    <name evidence="2" type="ORF">COY11_04400</name>
</gene>
<comment type="caution">
    <text evidence="2">The sequence shown here is derived from an EMBL/GenBank/DDBJ whole genome shotgun (WGS) entry which is preliminary data.</text>
</comment>
<dbReference type="InterPro" id="IPR001387">
    <property type="entry name" value="Cro/C1-type_HTH"/>
</dbReference>
<dbReference type="AlphaFoldDB" id="A0A2M7UE75"/>
<dbReference type="CDD" id="cd00093">
    <property type="entry name" value="HTH_XRE"/>
    <property type="match status" value="1"/>
</dbReference>
<dbReference type="Gene3D" id="1.10.260.40">
    <property type="entry name" value="lambda repressor-like DNA-binding domains"/>
    <property type="match status" value="1"/>
</dbReference>
<dbReference type="SUPFAM" id="SSF47413">
    <property type="entry name" value="lambda repressor-like DNA-binding domains"/>
    <property type="match status" value="1"/>
</dbReference>
<organism evidence="2 3">
    <name type="scientific">Candidatus Portnoybacteria bacterium CG_4_10_14_0_2_um_filter_44_20</name>
    <dbReference type="NCBI Taxonomy" id="1974799"/>
    <lineage>
        <taxon>Bacteria</taxon>
        <taxon>Candidatus Portnoyibacteriota</taxon>
    </lineage>
</organism>
<accession>A0A2M7UE75</accession>
<reference evidence="3" key="1">
    <citation type="submission" date="2017-09" db="EMBL/GenBank/DDBJ databases">
        <title>Depth-based differentiation of microbial function through sediment-hosted aquifers and enrichment of novel symbionts in the deep terrestrial subsurface.</title>
        <authorList>
            <person name="Probst A.J."/>
            <person name="Ladd B."/>
            <person name="Jarett J.K."/>
            <person name="Geller-Mcgrath D.E."/>
            <person name="Sieber C.M.K."/>
            <person name="Emerson J.B."/>
            <person name="Anantharaman K."/>
            <person name="Thomas B.C."/>
            <person name="Malmstrom R."/>
            <person name="Stieglmeier M."/>
            <person name="Klingl A."/>
            <person name="Woyke T."/>
            <person name="Ryan C.M."/>
            <person name="Banfield J.F."/>
        </authorList>
    </citation>
    <scope>NUCLEOTIDE SEQUENCE [LARGE SCALE GENOMIC DNA]</scope>
</reference>
<evidence type="ECO:0000313" key="3">
    <source>
        <dbReference type="Proteomes" id="UP000229805"/>
    </source>
</evidence>